<dbReference type="InParanoid" id="A0A1S4E1C8"/>
<keyword evidence="2" id="KW-1185">Reference proteome</keyword>
<gene>
    <name evidence="3" type="primary">LOC107991506</name>
</gene>
<dbReference type="InterPro" id="IPR056924">
    <property type="entry name" value="SH3_Tf2-1"/>
</dbReference>
<name>A0A1S4E1C8_CUCME</name>
<dbReference type="AlphaFoldDB" id="A0A1S4E1C8"/>
<dbReference type="InterPro" id="IPR012337">
    <property type="entry name" value="RNaseH-like_sf"/>
</dbReference>
<evidence type="ECO:0000259" key="1">
    <source>
        <dbReference type="Pfam" id="PF24626"/>
    </source>
</evidence>
<dbReference type="Pfam" id="PF24626">
    <property type="entry name" value="SH3_Tf2-1"/>
    <property type="match status" value="1"/>
</dbReference>
<dbReference type="RefSeq" id="XP_016902031.2">
    <property type="nucleotide sequence ID" value="XM_017046542.2"/>
</dbReference>
<accession>A0A1S4E1C8</accession>
<evidence type="ECO:0000313" key="2">
    <source>
        <dbReference type="Proteomes" id="UP001652600"/>
    </source>
</evidence>
<reference evidence="3" key="1">
    <citation type="submission" date="2025-08" db="UniProtKB">
        <authorList>
            <consortium name="RefSeq"/>
        </authorList>
    </citation>
    <scope>IDENTIFICATION</scope>
    <source>
        <tissue evidence="3">Stem</tissue>
    </source>
</reference>
<dbReference type="SUPFAM" id="SSF53098">
    <property type="entry name" value="Ribonuclease H-like"/>
    <property type="match status" value="1"/>
</dbReference>
<dbReference type="GeneID" id="107991506"/>
<protein>
    <submittedName>
        <fullName evidence="3">Uncharacterized protein LOC107991506</fullName>
    </submittedName>
</protein>
<evidence type="ECO:0000313" key="3">
    <source>
        <dbReference type="RefSeq" id="XP_016902031.2"/>
    </source>
</evidence>
<dbReference type="Proteomes" id="UP001652600">
    <property type="component" value="Chromosome 10"/>
</dbReference>
<proteinExistence type="predicted"/>
<dbReference type="PANTHER" id="PTHR46148:SF60">
    <property type="entry name" value="CHROMO DOMAIN-CONTAINING PROTEIN"/>
    <property type="match status" value="1"/>
</dbReference>
<dbReference type="KEGG" id="cmo:107991506"/>
<sequence>MDFITRLPRTLKGYTVIWVVIDRLTKSAHFIPGKSTNTATKFWKGLQLALDTRLDFSTAFHPQTNGQTERLRLAWHRLRLRMVGVIDLLYVGVKLIAHMKDVLRFEKKGKLSPRFVRSFEILERNGPVAYRLTLSPAFSAVHDVLHVSMLRKYVADSTHVVDFEPLHINENLDYEKQPVEILAREVKMLRNTGIALVKVLFRNHEVEEPHGRESMT</sequence>
<feature type="domain" description="Tf2-1-like SH3-like" evidence="1">
    <location>
        <begin position="99"/>
        <end position="154"/>
    </location>
</feature>
<dbReference type="PANTHER" id="PTHR46148">
    <property type="entry name" value="CHROMO DOMAIN-CONTAINING PROTEIN"/>
    <property type="match status" value="1"/>
</dbReference>
<organism evidence="2 3">
    <name type="scientific">Cucumis melo</name>
    <name type="common">Muskmelon</name>
    <dbReference type="NCBI Taxonomy" id="3656"/>
    <lineage>
        <taxon>Eukaryota</taxon>
        <taxon>Viridiplantae</taxon>
        <taxon>Streptophyta</taxon>
        <taxon>Embryophyta</taxon>
        <taxon>Tracheophyta</taxon>
        <taxon>Spermatophyta</taxon>
        <taxon>Magnoliopsida</taxon>
        <taxon>eudicotyledons</taxon>
        <taxon>Gunneridae</taxon>
        <taxon>Pentapetalae</taxon>
        <taxon>rosids</taxon>
        <taxon>fabids</taxon>
        <taxon>Cucurbitales</taxon>
        <taxon>Cucurbitaceae</taxon>
        <taxon>Benincaseae</taxon>
        <taxon>Cucumis</taxon>
    </lineage>
</organism>